<name>A0ABQ9GJC2_9NEOP</name>
<dbReference type="EMBL" id="JARBHB010000011">
    <property type="protein sequence ID" value="KAJ8872120.1"/>
    <property type="molecule type" value="Genomic_DNA"/>
</dbReference>
<accession>A0ABQ9GJC2</accession>
<organism evidence="1 2">
    <name type="scientific">Dryococelus australis</name>
    <dbReference type="NCBI Taxonomy" id="614101"/>
    <lineage>
        <taxon>Eukaryota</taxon>
        <taxon>Metazoa</taxon>
        <taxon>Ecdysozoa</taxon>
        <taxon>Arthropoda</taxon>
        <taxon>Hexapoda</taxon>
        <taxon>Insecta</taxon>
        <taxon>Pterygota</taxon>
        <taxon>Neoptera</taxon>
        <taxon>Polyneoptera</taxon>
        <taxon>Phasmatodea</taxon>
        <taxon>Verophasmatodea</taxon>
        <taxon>Anareolatae</taxon>
        <taxon>Phasmatidae</taxon>
        <taxon>Eurycanthinae</taxon>
        <taxon>Dryococelus</taxon>
    </lineage>
</organism>
<proteinExistence type="predicted"/>
<keyword evidence="2" id="KW-1185">Reference proteome</keyword>
<reference evidence="1 2" key="1">
    <citation type="submission" date="2023-02" db="EMBL/GenBank/DDBJ databases">
        <title>LHISI_Scaffold_Assembly.</title>
        <authorList>
            <person name="Stuart O.P."/>
            <person name="Cleave R."/>
            <person name="Magrath M.J.L."/>
            <person name="Mikheyev A.S."/>
        </authorList>
    </citation>
    <scope>NUCLEOTIDE SEQUENCE [LARGE SCALE GENOMIC DNA]</scope>
    <source>
        <strain evidence="1">Daus_M_001</strain>
        <tissue evidence="1">Leg muscle</tissue>
    </source>
</reference>
<dbReference type="Proteomes" id="UP001159363">
    <property type="component" value="Chromosome 10"/>
</dbReference>
<evidence type="ECO:0000313" key="1">
    <source>
        <dbReference type="EMBL" id="KAJ8872120.1"/>
    </source>
</evidence>
<evidence type="ECO:0000313" key="2">
    <source>
        <dbReference type="Proteomes" id="UP001159363"/>
    </source>
</evidence>
<gene>
    <name evidence="1" type="ORF">PR048_025722</name>
</gene>
<protein>
    <submittedName>
        <fullName evidence="1">Uncharacterized protein</fullName>
    </submittedName>
</protein>
<comment type="caution">
    <text evidence="1">The sequence shown here is derived from an EMBL/GenBank/DDBJ whole genome shotgun (WGS) entry which is preliminary data.</text>
</comment>
<sequence length="93" mass="10678">MSHNILSKKVASASFYLPTTESADKLHCRRAYYQIMAWMGKEEVMNAVNWGWTLQDKQYVPLMSSKNIAQDSLLKVIHCNCSTNCKTLRCSCR</sequence>